<evidence type="ECO:0000313" key="2">
    <source>
        <dbReference type="EMBL" id="SNS10174.1"/>
    </source>
</evidence>
<dbReference type="AlphaFoldDB" id="A0A239BSZ3"/>
<reference evidence="2 3" key="1">
    <citation type="submission" date="2017-06" db="EMBL/GenBank/DDBJ databases">
        <authorList>
            <person name="Kim H.J."/>
            <person name="Triplett B.A."/>
        </authorList>
    </citation>
    <scope>NUCLEOTIDE SEQUENCE [LARGE SCALE GENOMIC DNA]</scope>
    <source>
        <strain evidence="2 3">DSM 25597</strain>
    </source>
</reference>
<dbReference type="Pfam" id="PF00535">
    <property type="entry name" value="Glycos_transf_2"/>
    <property type="match status" value="1"/>
</dbReference>
<dbReference type="Gene3D" id="3.90.550.10">
    <property type="entry name" value="Spore Coat Polysaccharide Biosynthesis Protein SpsA, Chain A"/>
    <property type="match status" value="1"/>
</dbReference>
<keyword evidence="3" id="KW-1185">Reference proteome</keyword>
<sequence>MKGQKEGISVIICCYNSAERLPKTLEHMFAQKLSDGVLMEVIVVDNASKDSTAKVAQDLWDMQEELPQVTFQVVPETEPGLSYAREKGMDTASYEYLLFCDDDNWFNEEYVQRTYTFLKENKEYGAVGGNGKAACEVTPPSWFEKFSSIYALGCRNDGDVTNVYGAGMGVRKSLIKGYKTQLSDRKGNSLASGGDSEWCMQVRKQGYKIRQVCDNTFFHFIPKERLTNSYLYRMAKGRGETKAQLTLLKYNNSAWATGLGYRFRTDAKILWKALGTGNRVSITYTWYTITSYWKSLLKK</sequence>
<keyword evidence="2" id="KW-0808">Transferase</keyword>
<gene>
    <name evidence="2" type="ORF">SAMN06265376_106364</name>
</gene>
<accession>A0A239BSZ3</accession>
<dbReference type="SUPFAM" id="SSF53448">
    <property type="entry name" value="Nucleotide-diphospho-sugar transferases"/>
    <property type="match status" value="1"/>
</dbReference>
<organism evidence="2 3">
    <name type="scientific">Dokdonia pacifica</name>
    <dbReference type="NCBI Taxonomy" id="1627892"/>
    <lineage>
        <taxon>Bacteria</taxon>
        <taxon>Pseudomonadati</taxon>
        <taxon>Bacteroidota</taxon>
        <taxon>Flavobacteriia</taxon>
        <taxon>Flavobacteriales</taxon>
        <taxon>Flavobacteriaceae</taxon>
        <taxon>Dokdonia</taxon>
    </lineage>
</organism>
<evidence type="ECO:0000313" key="3">
    <source>
        <dbReference type="Proteomes" id="UP000198379"/>
    </source>
</evidence>
<dbReference type="InterPro" id="IPR029044">
    <property type="entry name" value="Nucleotide-diphossugar_trans"/>
</dbReference>
<name>A0A239BSZ3_9FLAO</name>
<dbReference type="GO" id="GO:0016740">
    <property type="term" value="F:transferase activity"/>
    <property type="evidence" value="ECO:0007669"/>
    <property type="project" value="UniProtKB-KW"/>
</dbReference>
<feature type="domain" description="Glycosyltransferase 2-like" evidence="1">
    <location>
        <begin position="9"/>
        <end position="174"/>
    </location>
</feature>
<dbReference type="CDD" id="cd00761">
    <property type="entry name" value="Glyco_tranf_GTA_type"/>
    <property type="match status" value="1"/>
</dbReference>
<dbReference type="OrthoDB" id="786280at2"/>
<dbReference type="InterPro" id="IPR001173">
    <property type="entry name" value="Glyco_trans_2-like"/>
</dbReference>
<proteinExistence type="predicted"/>
<dbReference type="InterPro" id="IPR050834">
    <property type="entry name" value="Glycosyltransf_2"/>
</dbReference>
<dbReference type="Proteomes" id="UP000198379">
    <property type="component" value="Unassembled WGS sequence"/>
</dbReference>
<evidence type="ECO:0000259" key="1">
    <source>
        <dbReference type="Pfam" id="PF00535"/>
    </source>
</evidence>
<dbReference type="PANTHER" id="PTHR43685:SF2">
    <property type="entry name" value="GLYCOSYLTRANSFERASE 2-LIKE DOMAIN-CONTAINING PROTEIN"/>
    <property type="match status" value="1"/>
</dbReference>
<dbReference type="RefSeq" id="WP_089372959.1">
    <property type="nucleotide sequence ID" value="NZ_BMEP01000005.1"/>
</dbReference>
<dbReference type="EMBL" id="FZNY01000006">
    <property type="protein sequence ID" value="SNS10174.1"/>
    <property type="molecule type" value="Genomic_DNA"/>
</dbReference>
<dbReference type="PANTHER" id="PTHR43685">
    <property type="entry name" value="GLYCOSYLTRANSFERASE"/>
    <property type="match status" value="1"/>
</dbReference>
<protein>
    <submittedName>
        <fullName evidence="2">Glycosyltransferase involved in cell wall bisynthesis</fullName>
    </submittedName>
</protein>